<protein>
    <recommendedName>
        <fullName evidence="7">Palmitoyltransferase</fullName>
        <ecNumber evidence="7">2.3.1.225</ecNumber>
    </recommendedName>
</protein>
<dbReference type="PANTHER" id="PTHR12246">
    <property type="entry name" value="PALMITOYLTRANSFERASE ZDHHC16"/>
    <property type="match status" value="1"/>
</dbReference>
<keyword evidence="2 7" id="KW-0808">Transferase</keyword>
<feature type="transmembrane region" description="Helical" evidence="7">
    <location>
        <begin position="322"/>
        <end position="346"/>
    </location>
</feature>
<keyword evidence="5 7" id="KW-0472">Membrane</keyword>
<evidence type="ECO:0000313" key="9">
    <source>
        <dbReference type="EMBL" id="KAJ6238483.1"/>
    </source>
</evidence>
<comment type="caution">
    <text evidence="9">The sequence shown here is derived from an EMBL/GenBank/DDBJ whole genome shotgun (WGS) entry which is preliminary data.</text>
</comment>
<dbReference type="EMBL" id="JAOAOG010000232">
    <property type="protein sequence ID" value="KAJ6238483.1"/>
    <property type="molecule type" value="Genomic_DNA"/>
</dbReference>
<keyword evidence="3 7" id="KW-0812">Transmembrane</keyword>
<feature type="transmembrane region" description="Helical" evidence="7">
    <location>
        <begin position="286"/>
        <end position="310"/>
    </location>
</feature>
<accession>A0ABQ8Y0Y6</accession>
<dbReference type="Pfam" id="PF01529">
    <property type="entry name" value="DHHC"/>
    <property type="match status" value="1"/>
</dbReference>
<evidence type="ECO:0000256" key="2">
    <source>
        <dbReference type="ARBA" id="ARBA00022679"/>
    </source>
</evidence>
<evidence type="ECO:0000256" key="6">
    <source>
        <dbReference type="ARBA" id="ARBA00023315"/>
    </source>
</evidence>
<feature type="domain" description="Palmitoyltransferase DHHC" evidence="8">
    <location>
        <begin position="247"/>
        <end position="360"/>
    </location>
</feature>
<evidence type="ECO:0000259" key="8">
    <source>
        <dbReference type="Pfam" id="PF01529"/>
    </source>
</evidence>
<dbReference type="InterPro" id="IPR039859">
    <property type="entry name" value="PFA4/ZDH16/20/ERF2-like"/>
</dbReference>
<organism evidence="9 10">
    <name type="scientific">Anaeramoeba flamelloides</name>
    <dbReference type="NCBI Taxonomy" id="1746091"/>
    <lineage>
        <taxon>Eukaryota</taxon>
        <taxon>Metamonada</taxon>
        <taxon>Anaeramoebidae</taxon>
        <taxon>Anaeramoeba</taxon>
    </lineage>
</organism>
<name>A0ABQ8Y0Y6_9EUKA</name>
<proteinExistence type="inferred from homology"/>
<keyword evidence="6 7" id="KW-0012">Acyltransferase</keyword>
<comment type="similarity">
    <text evidence="7">Belongs to the DHHC palmitoyltransferase family.</text>
</comment>
<feature type="transmembrane region" description="Helical" evidence="7">
    <location>
        <begin position="74"/>
        <end position="95"/>
    </location>
</feature>
<comment type="domain">
    <text evidence="7">The DHHC domain is required for palmitoyltransferase activity.</text>
</comment>
<keyword evidence="10" id="KW-1185">Reference proteome</keyword>
<evidence type="ECO:0000256" key="3">
    <source>
        <dbReference type="ARBA" id="ARBA00022692"/>
    </source>
</evidence>
<sequence length="419" mass="49411">MNDQIDENFEIKIETPKPSCKLGCLRCYFHQEVLRCGRIDFQPDYCISVFLLACVIGFCTFGYVGVMANINHRIISFFCLMIFSVLLILFLISYFQTFFTDPGTVPMDWGLNENQKELERRFESSDSFDVSYESSSSESDSQERNEILQRMKRRKRYKKMQTKRRAFSLQQKQRRRILDKDPRICLPELGMGGDDEKRFAKNDLEEREPIVHLQVNKYDVEKKDENQSRPIALSTYPLTNYEHRIAKRRPKPIRAKYIKRHHGVVLKADHVCPWVSNVVGFRNYKFFFLVLFYCEVLTLFVTVTLAPIAIKGYGIDRFDLRVYSIISSVLALCFFLSTLPLFLFHLSLIKKNETTMEHYEYWEEANLINVFDLGKKQNWIQVFGENKKLWFVPVFTTPGDGYHFPTNLLNEKKSQIINI</sequence>
<dbReference type="EC" id="2.3.1.225" evidence="7"/>
<comment type="subcellular location">
    <subcellularLocation>
        <location evidence="1">Membrane</location>
        <topology evidence="1">Multi-pass membrane protein</topology>
    </subcellularLocation>
</comment>
<evidence type="ECO:0000313" key="10">
    <source>
        <dbReference type="Proteomes" id="UP001150062"/>
    </source>
</evidence>
<gene>
    <name evidence="9" type="ORF">M0813_25706</name>
</gene>
<evidence type="ECO:0000256" key="5">
    <source>
        <dbReference type="ARBA" id="ARBA00023136"/>
    </source>
</evidence>
<evidence type="ECO:0000256" key="4">
    <source>
        <dbReference type="ARBA" id="ARBA00022989"/>
    </source>
</evidence>
<evidence type="ECO:0000256" key="1">
    <source>
        <dbReference type="ARBA" id="ARBA00004141"/>
    </source>
</evidence>
<comment type="catalytic activity">
    <reaction evidence="7">
        <text>L-cysteinyl-[protein] + hexadecanoyl-CoA = S-hexadecanoyl-L-cysteinyl-[protein] + CoA</text>
        <dbReference type="Rhea" id="RHEA:36683"/>
        <dbReference type="Rhea" id="RHEA-COMP:10131"/>
        <dbReference type="Rhea" id="RHEA-COMP:11032"/>
        <dbReference type="ChEBI" id="CHEBI:29950"/>
        <dbReference type="ChEBI" id="CHEBI:57287"/>
        <dbReference type="ChEBI" id="CHEBI:57379"/>
        <dbReference type="ChEBI" id="CHEBI:74151"/>
        <dbReference type="EC" id="2.3.1.225"/>
    </reaction>
</comment>
<keyword evidence="4 7" id="KW-1133">Transmembrane helix</keyword>
<dbReference type="PROSITE" id="PS50216">
    <property type="entry name" value="DHHC"/>
    <property type="match status" value="1"/>
</dbReference>
<feature type="transmembrane region" description="Helical" evidence="7">
    <location>
        <begin position="45"/>
        <end position="68"/>
    </location>
</feature>
<evidence type="ECO:0000256" key="7">
    <source>
        <dbReference type="RuleBase" id="RU079119"/>
    </source>
</evidence>
<dbReference type="Proteomes" id="UP001150062">
    <property type="component" value="Unassembled WGS sequence"/>
</dbReference>
<dbReference type="InterPro" id="IPR001594">
    <property type="entry name" value="Palmitoyltrfase_DHHC"/>
</dbReference>
<reference evidence="9" key="1">
    <citation type="submission" date="2022-08" db="EMBL/GenBank/DDBJ databases">
        <title>Novel sulfate-reducing endosymbionts in the free-living metamonad Anaeramoeba.</title>
        <authorList>
            <person name="Jerlstrom-Hultqvist J."/>
            <person name="Cepicka I."/>
            <person name="Gallot-Lavallee L."/>
            <person name="Salas-Leiva D."/>
            <person name="Curtis B.A."/>
            <person name="Zahonova K."/>
            <person name="Pipaliya S."/>
            <person name="Dacks J."/>
            <person name="Roger A.J."/>
        </authorList>
    </citation>
    <scope>NUCLEOTIDE SEQUENCE</scope>
    <source>
        <strain evidence="9">Schooner1</strain>
    </source>
</reference>